<dbReference type="Pfam" id="PF24621">
    <property type="entry name" value="DHQS_C"/>
    <property type="match status" value="1"/>
</dbReference>
<feature type="binding site" evidence="9">
    <location>
        <position position="256"/>
    </location>
    <ligand>
        <name>Zn(2+)</name>
        <dbReference type="ChEBI" id="CHEBI:29105"/>
    </ligand>
</feature>
<reference evidence="13" key="1">
    <citation type="submission" date="2020-10" db="EMBL/GenBank/DDBJ databases">
        <authorList>
            <person name="Gilroy R."/>
        </authorList>
    </citation>
    <scope>NUCLEOTIDE SEQUENCE</scope>
    <source>
        <strain evidence="13">517</strain>
    </source>
</reference>
<keyword evidence="9" id="KW-0028">Amino-acid biosynthesis</keyword>
<dbReference type="PANTHER" id="PTHR43622">
    <property type="entry name" value="3-DEHYDROQUINATE SYNTHASE"/>
    <property type="match status" value="1"/>
</dbReference>
<evidence type="ECO:0000256" key="2">
    <source>
        <dbReference type="ARBA" id="ARBA00001947"/>
    </source>
</evidence>
<dbReference type="InterPro" id="IPR056179">
    <property type="entry name" value="DHQS_C"/>
</dbReference>
<dbReference type="InterPro" id="IPR030960">
    <property type="entry name" value="DHQS/DOIS_N"/>
</dbReference>
<evidence type="ECO:0000256" key="7">
    <source>
        <dbReference type="ARBA" id="ARBA00023239"/>
    </source>
</evidence>
<feature type="domain" description="3-dehydroquinate synthase C-terminal" evidence="12">
    <location>
        <begin position="181"/>
        <end position="315"/>
    </location>
</feature>
<keyword evidence="4 9" id="KW-0547">Nucleotide-binding</keyword>
<keyword evidence="9" id="KW-0057">Aromatic amino acid biosynthesis</keyword>
<organism evidence="13 14">
    <name type="scientific">Candidatus Stercoripulliclostridium pullicola</name>
    <dbReference type="NCBI Taxonomy" id="2840953"/>
    <lineage>
        <taxon>Bacteria</taxon>
        <taxon>Bacillati</taxon>
        <taxon>Bacillota</taxon>
        <taxon>Clostridia</taxon>
        <taxon>Eubacteriales</taxon>
        <taxon>Candidatus Stercoripulliclostridium</taxon>
    </lineage>
</organism>
<feature type="binding site" evidence="9">
    <location>
        <begin position="169"/>
        <end position="172"/>
    </location>
    <ligand>
        <name>NAD(+)</name>
        <dbReference type="ChEBI" id="CHEBI:57540"/>
    </ligand>
</feature>
<evidence type="ECO:0000256" key="10">
    <source>
        <dbReference type="NCBIfam" id="TIGR01357"/>
    </source>
</evidence>
<keyword evidence="7 9" id="KW-0456">Lyase</keyword>
<dbReference type="InterPro" id="IPR030963">
    <property type="entry name" value="DHQ_synth_fam"/>
</dbReference>
<comment type="caution">
    <text evidence="9">Lacks conserved residue(s) required for the propagation of feature annotation.</text>
</comment>
<dbReference type="Pfam" id="PF01761">
    <property type="entry name" value="DHQ_synthase"/>
    <property type="match status" value="1"/>
</dbReference>
<proteinExistence type="inferred from homology"/>
<keyword evidence="5 9" id="KW-0862">Zinc</keyword>
<dbReference type="PIRSF" id="PIRSF001455">
    <property type="entry name" value="DHQ_synth"/>
    <property type="match status" value="1"/>
</dbReference>
<feature type="binding site" evidence="9">
    <location>
        <position position="142"/>
    </location>
    <ligand>
        <name>NAD(+)</name>
        <dbReference type="ChEBI" id="CHEBI:57540"/>
    </ligand>
</feature>
<comment type="function">
    <text evidence="9">Catalyzes the conversion of 3-deoxy-D-arabino-heptulosonate 7-phosphate (DAHP) to dehydroquinate (DHQ).</text>
</comment>
<dbReference type="FunFam" id="3.40.50.1970:FF:000007">
    <property type="entry name" value="Pentafunctional AROM polypeptide"/>
    <property type="match status" value="1"/>
</dbReference>
<evidence type="ECO:0000259" key="11">
    <source>
        <dbReference type="Pfam" id="PF01761"/>
    </source>
</evidence>
<comment type="similarity">
    <text evidence="9">Belongs to the sugar phosphate cyclases superfamily. Dehydroquinate synthase family.</text>
</comment>
<reference evidence="13" key="2">
    <citation type="journal article" date="2021" name="PeerJ">
        <title>Extensive microbial diversity within the chicken gut microbiome revealed by metagenomics and culture.</title>
        <authorList>
            <person name="Gilroy R."/>
            <person name="Ravi A."/>
            <person name="Getino M."/>
            <person name="Pursley I."/>
            <person name="Horton D.L."/>
            <person name="Alikhan N.F."/>
            <person name="Baker D."/>
            <person name="Gharbi K."/>
            <person name="Hall N."/>
            <person name="Watson M."/>
            <person name="Adriaenssens E.M."/>
            <person name="Foster-Nyarko E."/>
            <person name="Jarju S."/>
            <person name="Secka A."/>
            <person name="Antonio M."/>
            <person name="Oren A."/>
            <person name="Chaudhuri R.R."/>
            <person name="La Ragione R."/>
            <person name="Hildebrand F."/>
            <person name="Pallen M.J."/>
        </authorList>
    </citation>
    <scope>NUCLEOTIDE SEQUENCE</scope>
    <source>
        <strain evidence="13">517</strain>
    </source>
</reference>
<evidence type="ECO:0000256" key="1">
    <source>
        <dbReference type="ARBA" id="ARBA00001911"/>
    </source>
</evidence>
<comment type="cofactor">
    <cofactor evidence="9">
        <name>Co(2+)</name>
        <dbReference type="ChEBI" id="CHEBI:48828"/>
    </cofactor>
    <cofactor evidence="9">
        <name>Zn(2+)</name>
        <dbReference type="ChEBI" id="CHEBI:29105"/>
    </cofactor>
    <text evidence="9">Binds 1 divalent metal cation per subunit. Can use either Co(2+) or Zn(2+).</text>
</comment>
<dbReference type="NCBIfam" id="TIGR01357">
    <property type="entry name" value="aroB"/>
    <property type="match status" value="1"/>
</dbReference>
<comment type="subcellular location">
    <subcellularLocation>
        <location evidence="9">Cytoplasm</location>
    </subcellularLocation>
</comment>
<evidence type="ECO:0000256" key="9">
    <source>
        <dbReference type="HAMAP-Rule" id="MF_00110"/>
    </source>
</evidence>
<name>A0A940DHX9_9FIRM</name>
<evidence type="ECO:0000256" key="4">
    <source>
        <dbReference type="ARBA" id="ARBA00022741"/>
    </source>
</evidence>
<evidence type="ECO:0000256" key="5">
    <source>
        <dbReference type="ARBA" id="ARBA00022833"/>
    </source>
</evidence>
<sequence length="346" mass="36874">MQKVVVNTETPYEVLIGAGLLARSGEIIADAISSEKIALFGDDTVYGLYGERVAASLRGAGKKVYPFVFPHGESSKRAEYYLKGLDFLAERGFDRTDAVAALGGGVTGDLAGFVASTYLRGIAYAQIPTTLLAQVDSSVGGKTGIDLGAGKNLAGTFWQPRVVIADTDTLATLPENELFNGIGELIKYAVLDGGEMYSLMSEGFTGREERVVTLAVDSKRRIVEADEKEGGVRRLLNLGHTVAHAIEKLSDYTVGHGAAVATGIAYIARASRKRFGLSSRDYEAVAALLKKYSVEEYSAYGVKELCAAAAVDKKTAGGYINLVVIGKIGGCRTEKIPMTELEEYLS</sequence>
<dbReference type="EMBL" id="JADINF010000144">
    <property type="protein sequence ID" value="MBO8424502.1"/>
    <property type="molecule type" value="Genomic_DNA"/>
</dbReference>
<keyword evidence="8 9" id="KW-0170">Cobalt</keyword>
<dbReference type="InterPro" id="IPR050071">
    <property type="entry name" value="Dehydroquinate_synthase"/>
</dbReference>
<dbReference type="Proteomes" id="UP000727857">
    <property type="component" value="Unassembled WGS sequence"/>
</dbReference>
<comment type="pathway">
    <text evidence="9">Metabolic intermediate biosynthesis; chorismate biosynthesis; chorismate from D-erythrose 4-phosphate and phosphoenolpyruvate: step 2/7.</text>
</comment>
<feature type="binding site" evidence="9">
    <location>
        <begin position="105"/>
        <end position="109"/>
    </location>
    <ligand>
        <name>NAD(+)</name>
        <dbReference type="ChEBI" id="CHEBI:57540"/>
    </ligand>
</feature>
<dbReference type="EC" id="4.2.3.4" evidence="9 10"/>
<dbReference type="GO" id="GO:0005737">
    <property type="term" value="C:cytoplasm"/>
    <property type="evidence" value="ECO:0007669"/>
    <property type="project" value="UniProtKB-SubCell"/>
</dbReference>
<accession>A0A940DHX9</accession>
<evidence type="ECO:0000313" key="14">
    <source>
        <dbReference type="Proteomes" id="UP000727857"/>
    </source>
</evidence>
<keyword evidence="3 9" id="KW-0479">Metal-binding</keyword>
<comment type="cofactor">
    <cofactor evidence="1 9">
        <name>NAD(+)</name>
        <dbReference type="ChEBI" id="CHEBI:57540"/>
    </cofactor>
</comment>
<evidence type="ECO:0000259" key="12">
    <source>
        <dbReference type="Pfam" id="PF24621"/>
    </source>
</evidence>
<dbReference type="GO" id="GO:0000166">
    <property type="term" value="F:nucleotide binding"/>
    <property type="evidence" value="ECO:0007669"/>
    <property type="project" value="UniProtKB-KW"/>
</dbReference>
<evidence type="ECO:0000313" key="13">
    <source>
        <dbReference type="EMBL" id="MBO8424502.1"/>
    </source>
</evidence>
<dbReference type="GO" id="GO:0009423">
    <property type="term" value="P:chorismate biosynthetic process"/>
    <property type="evidence" value="ECO:0007669"/>
    <property type="project" value="UniProtKB-UniRule"/>
</dbReference>
<dbReference type="AlphaFoldDB" id="A0A940DHX9"/>
<dbReference type="CDD" id="cd08195">
    <property type="entry name" value="DHQS"/>
    <property type="match status" value="1"/>
</dbReference>
<gene>
    <name evidence="9 13" type="primary">aroB</name>
    <name evidence="13" type="ORF">IAB16_05740</name>
</gene>
<dbReference type="GO" id="GO:0009073">
    <property type="term" value="P:aromatic amino acid family biosynthetic process"/>
    <property type="evidence" value="ECO:0007669"/>
    <property type="project" value="UniProtKB-KW"/>
</dbReference>
<protein>
    <recommendedName>
        <fullName evidence="9 10">3-dehydroquinate synthase</fullName>
        <shortName evidence="9">DHQS</shortName>
        <ecNumber evidence="9 10">4.2.3.4</ecNumber>
    </recommendedName>
</protein>
<dbReference type="Gene3D" id="3.40.50.1970">
    <property type="match status" value="1"/>
</dbReference>
<dbReference type="GO" id="GO:0008652">
    <property type="term" value="P:amino acid biosynthetic process"/>
    <property type="evidence" value="ECO:0007669"/>
    <property type="project" value="UniProtKB-KW"/>
</dbReference>
<comment type="caution">
    <text evidence="13">The sequence shown here is derived from an EMBL/GenBank/DDBJ whole genome shotgun (WGS) entry which is preliminary data.</text>
</comment>
<dbReference type="GO" id="GO:0003856">
    <property type="term" value="F:3-dehydroquinate synthase activity"/>
    <property type="evidence" value="ECO:0007669"/>
    <property type="project" value="UniProtKB-UniRule"/>
</dbReference>
<evidence type="ECO:0000256" key="8">
    <source>
        <dbReference type="ARBA" id="ARBA00023285"/>
    </source>
</evidence>
<dbReference type="Gene3D" id="1.20.1090.10">
    <property type="entry name" value="Dehydroquinate synthase-like - alpha domain"/>
    <property type="match status" value="1"/>
</dbReference>
<feature type="domain" description="3-dehydroquinate synthase N-terminal" evidence="11">
    <location>
        <begin position="68"/>
        <end position="178"/>
    </location>
</feature>
<evidence type="ECO:0000256" key="3">
    <source>
        <dbReference type="ARBA" id="ARBA00022723"/>
    </source>
</evidence>
<feature type="binding site" evidence="9">
    <location>
        <position position="240"/>
    </location>
    <ligand>
        <name>Zn(2+)</name>
        <dbReference type="ChEBI" id="CHEBI:29105"/>
    </ligand>
</feature>
<keyword evidence="6 9" id="KW-0520">NAD</keyword>
<keyword evidence="9" id="KW-0963">Cytoplasm</keyword>
<dbReference type="InterPro" id="IPR016037">
    <property type="entry name" value="DHQ_synth_AroB"/>
</dbReference>
<dbReference type="GO" id="GO:0046872">
    <property type="term" value="F:metal ion binding"/>
    <property type="evidence" value="ECO:0007669"/>
    <property type="project" value="UniProtKB-KW"/>
</dbReference>
<feature type="binding site" evidence="9">
    <location>
        <position position="184"/>
    </location>
    <ligand>
        <name>Zn(2+)</name>
        <dbReference type="ChEBI" id="CHEBI:29105"/>
    </ligand>
</feature>
<comment type="catalytic activity">
    <reaction evidence="9">
        <text>7-phospho-2-dehydro-3-deoxy-D-arabino-heptonate = 3-dehydroquinate + phosphate</text>
        <dbReference type="Rhea" id="RHEA:21968"/>
        <dbReference type="ChEBI" id="CHEBI:32364"/>
        <dbReference type="ChEBI" id="CHEBI:43474"/>
        <dbReference type="ChEBI" id="CHEBI:58394"/>
        <dbReference type="EC" id="4.2.3.4"/>
    </reaction>
</comment>
<feature type="binding site" evidence="9">
    <location>
        <begin position="129"/>
        <end position="130"/>
    </location>
    <ligand>
        <name>NAD(+)</name>
        <dbReference type="ChEBI" id="CHEBI:57540"/>
    </ligand>
</feature>
<dbReference type="HAMAP" id="MF_00110">
    <property type="entry name" value="DHQ_synthase"/>
    <property type="match status" value="1"/>
</dbReference>
<feature type="binding site" evidence="9">
    <location>
        <position position="151"/>
    </location>
    <ligand>
        <name>NAD(+)</name>
        <dbReference type="ChEBI" id="CHEBI:57540"/>
    </ligand>
</feature>
<evidence type="ECO:0000256" key="6">
    <source>
        <dbReference type="ARBA" id="ARBA00023027"/>
    </source>
</evidence>
<dbReference type="PANTHER" id="PTHR43622:SF1">
    <property type="entry name" value="3-DEHYDROQUINATE SYNTHASE"/>
    <property type="match status" value="1"/>
</dbReference>
<dbReference type="SUPFAM" id="SSF56796">
    <property type="entry name" value="Dehydroquinate synthase-like"/>
    <property type="match status" value="1"/>
</dbReference>
<comment type="cofactor">
    <cofactor evidence="2">
        <name>Zn(2+)</name>
        <dbReference type="ChEBI" id="CHEBI:29105"/>
    </cofactor>
</comment>